<gene>
    <name evidence="2" type="ORF">OLUC0939_LOCUS6019</name>
</gene>
<feature type="region of interest" description="Disordered" evidence="1">
    <location>
        <begin position="239"/>
        <end position="296"/>
    </location>
</feature>
<dbReference type="AlphaFoldDB" id="A0A7R9T511"/>
<evidence type="ECO:0000313" key="2">
    <source>
        <dbReference type="EMBL" id="CAD8225279.1"/>
    </source>
</evidence>
<evidence type="ECO:0000256" key="1">
    <source>
        <dbReference type="SAM" id="MobiDB-lite"/>
    </source>
</evidence>
<organism evidence="2">
    <name type="scientific">Ostreococcus sp. 'lucimarinus'</name>
    <dbReference type="NCBI Taxonomy" id="242159"/>
    <lineage>
        <taxon>Eukaryota</taxon>
        <taxon>Viridiplantae</taxon>
        <taxon>Chlorophyta</taxon>
        <taxon>Mamiellophyceae</taxon>
        <taxon>Mamiellales</taxon>
        <taxon>Bathycoccaceae</taxon>
        <taxon>Ostreococcus</taxon>
    </lineage>
</organism>
<reference evidence="2" key="1">
    <citation type="submission" date="2021-01" db="EMBL/GenBank/DDBJ databases">
        <authorList>
            <person name="Corre E."/>
            <person name="Pelletier E."/>
            <person name="Niang G."/>
            <person name="Scheremetjew M."/>
            <person name="Finn R."/>
            <person name="Kale V."/>
            <person name="Holt S."/>
            <person name="Cochrane G."/>
            <person name="Meng A."/>
            <person name="Brown T."/>
            <person name="Cohen L."/>
        </authorList>
    </citation>
    <scope>NUCLEOTIDE SEQUENCE</scope>
    <source>
        <strain evidence="2">Clade-A-BCC118000</strain>
    </source>
</reference>
<accession>A0A7R9T511</accession>
<feature type="compositionally biased region" description="Basic and acidic residues" evidence="1">
    <location>
        <begin position="84"/>
        <end position="94"/>
    </location>
</feature>
<feature type="compositionally biased region" description="Basic and acidic residues" evidence="1">
    <location>
        <begin position="267"/>
        <end position="281"/>
    </location>
</feature>
<name>A0A7R9T511_9CHLO</name>
<protein>
    <submittedName>
        <fullName evidence="2">Uncharacterized protein</fullName>
    </submittedName>
</protein>
<feature type="compositionally biased region" description="Basic and acidic residues" evidence="1">
    <location>
        <begin position="165"/>
        <end position="179"/>
    </location>
</feature>
<dbReference type="EMBL" id="HBDX01007025">
    <property type="protein sequence ID" value="CAD8225279.1"/>
    <property type="molecule type" value="Transcribed_RNA"/>
</dbReference>
<proteinExistence type="predicted"/>
<feature type="region of interest" description="Disordered" evidence="1">
    <location>
        <begin position="84"/>
        <end position="187"/>
    </location>
</feature>
<feature type="compositionally biased region" description="Polar residues" evidence="1">
    <location>
        <begin position="282"/>
        <end position="296"/>
    </location>
</feature>
<feature type="compositionally biased region" description="Low complexity" evidence="1">
    <location>
        <begin position="246"/>
        <end position="258"/>
    </location>
</feature>
<sequence length="296" mass="32663">MALVGARMKISFGDYARDVSACVVFHDARERHAHHVLCDDGHHMWASFELEATSDGARRRGTLVARNDRMEDVRADVVVLDGEARDRERERGQSEDEATEEDDEDDEGDDDDDDAEEKERRRQRRRASERGLGNGATTTTGRRASDGDVVEDSGAARGAVKPKKAARESRERRRQEGRNKARAAMRVNAVAMNVSTVDPEYGVDADATAKEGARSTRVRVPSKRLLESDELAALRAKRLASDRLANRANTANPRAANTVGIGTNRTNHNDASRRAAERRPADSQSDPTFDPTSTSL</sequence>
<feature type="compositionally biased region" description="Acidic residues" evidence="1">
    <location>
        <begin position="95"/>
        <end position="116"/>
    </location>
</feature>